<dbReference type="Proteomes" id="UP001177003">
    <property type="component" value="Chromosome 9"/>
</dbReference>
<evidence type="ECO:0000313" key="6">
    <source>
        <dbReference type="EMBL" id="CAI9301374.1"/>
    </source>
</evidence>
<reference evidence="6" key="1">
    <citation type="submission" date="2023-04" db="EMBL/GenBank/DDBJ databases">
        <authorList>
            <person name="Vijverberg K."/>
            <person name="Xiong W."/>
            <person name="Schranz E."/>
        </authorList>
    </citation>
    <scope>NUCLEOTIDE SEQUENCE</scope>
</reference>
<dbReference type="PANTHER" id="PTHR31973">
    <property type="entry name" value="POLYPROTEIN, PUTATIVE-RELATED"/>
    <property type="match status" value="1"/>
</dbReference>
<keyword evidence="7" id="KW-1185">Reference proteome</keyword>
<keyword evidence="2 4" id="KW-0863">Zinc-finger</keyword>
<dbReference type="AlphaFoldDB" id="A0AA36EMG4"/>
<dbReference type="SMART" id="SM00575">
    <property type="entry name" value="ZnF_PMZ"/>
    <property type="match status" value="1"/>
</dbReference>
<organism evidence="6 7">
    <name type="scientific">Lactuca saligna</name>
    <name type="common">Willowleaf lettuce</name>
    <dbReference type="NCBI Taxonomy" id="75948"/>
    <lineage>
        <taxon>Eukaryota</taxon>
        <taxon>Viridiplantae</taxon>
        <taxon>Streptophyta</taxon>
        <taxon>Embryophyta</taxon>
        <taxon>Tracheophyta</taxon>
        <taxon>Spermatophyta</taxon>
        <taxon>Magnoliopsida</taxon>
        <taxon>eudicotyledons</taxon>
        <taxon>Gunneridae</taxon>
        <taxon>Pentapetalae</taxon>
        <taxon>asterids</taxon>
        <taxon>campanulids</taxon>
        <taxon>Asterales</taxon>
        <taxon>Asteraceae</taxon>
        <taxon>Cichorioideae</taxon>
        <taxon>Cichorieae</taxon>
        <taxon>Lactucinae</taxon>
        <taxon>Lactuca</taxon>
    </lineage>
</organism>
<evidence type="ECO:0000256" key="4">
    <source>
        <dbReference type="PROSITE-ProRule" id="PRU00325"/>
    </source>
</evidence>
<dbReference type="EMBL" id="OX465085">
    <property type="protein sequence ID" value="CAI9301374.1"/>
    <property type="molecule type" value="Genomic_DNA"/>
</dbReference>
<keyword evidence="3" id="KW-0862">Zinc</keyword>
<evidence type="ECO:0000256" key="3">
    <source>
        <dbReference type="ARBA" id="ARBA00022833"/>
    </source>
</evidence>
<dbReference type="PROSITE" id="PS50966">
    <property type="entry name" value="ZF_SWIM"/>
    <property type="match status" value="1"/>
</dbReference>
<feature type="domain" description="SWIM-type" evidence="5">
    <location>
        <begin position="198"/>
        <end position="240"/>
    </location>
</feature>
<dbReference type="GO" id="GO:0008270">
    <property type="term" value="F:zinc ion binding"/>
    <property type="evidence" value="ECO:0007669"/>
    <property type="project" value="UniProtKB-KW"/>
</dbReference>
<evidence type="ECO:0000259" key="5">
    <source>
        <dbReference type="PROSITE" id="PS50966"/>
    </source>
</evidence>
<keyword evidence="1" id="KW-0479">Metal-binding</keyword>
<protein>
    <recommendedName>
        <fullName evidence="5">SWIM-type domain-containing protein</fullName>
    </recommendedName>
</protein>
<sequence length="333" mass="39183">MKGAYPVQILTVVGLDSNNGIYPLVYVIVEFENTQSWKWFLEYLGDDLDLSQLSNFTFISERQKYKDRLWNCAKATTVQEFNRLMKDLSEYDIEAYEWLKKIPPQHWDRSYFTGRPIIDTILNNLCEVFNSKLIEGRDKPIITCLEYIREYMMKRICNVIKVQQKCVGPLTPIATKIMETNTTNASNYIARWNSSDKYEVQGPWQDQHVVHMGQRVCSCRKWELTGIPCRHVIAVLFDKADNGEEVGELYTYVHKVHWLETWKEAYSYKVEPIKGRIMWPVSDCPMKITLLHIVISLVGPRRRGKDPWRKNLKLWLKVRAKLKVKVKQLVLVV</sequence>
<name>A0AA36EMG4_LACSI</name>
<accession>A0AA36EMG4</accession>
<evidence type="ECO:0000256" key="1">
    <source>
        <dbReference type="ARBA" id="ARBA00022723"/>
    </source>
</evidence>
<dbReference type="InterPro" id="IPR006564">
    <property type="entry name" value="Znf_PMZ"/>
</dbReference>
<evidence type="ECO:0000313" key="7">
    <source>
        <dbReference type="Proteomes" id="UP001177003"/>
    </source>
</evidence>
<dbReference type="InterPro" id="IPR007527">
    <property type="entry name" value="Znf_SWIM"/>
</dbReference>
<proteinExistence type="predicted"/>
<dbReference type="PANTHER" id="PTHR31973:SF190">
    <property type="entry name" value="MULE TRANSPOSASE DOMAIN-CONTAINING PROTEIN"/>
    <property type="match status" value="1"/>
</dbReference>
<dbReference type="Pfam" id="PF04434">
    <property type="entry name" value="SWIM"/>
    <property type="match status" value="1"/>
</dbReference>
<evidence type="ECO:0000256" key="2">
    <source>
        <dbReference type="ARBA" id="ARBA00022771"/>
    </source>
</evidence>
<gene>
    <name evidence="6" type="ORF">LSALG_LOCUS39930</name>
</gene>